<evidence type="ECO:0000256" key="1">
    <source>
        <dbReference type="ARBA" id="ARBA00001947"/>
    </source>
</evidence>
<proteinExistence type="inferred from homology"/>
<dbReference type="GO" id="GO:0046872">
    <property type="term" value="F:metal ion binding"/>
    <property type="evidence" value="ECO:0007669"/>
    <property type="project" value="UniProtKB-KW"/>
</dbReference>
<dbReference type="GO" id="GO:0016811">
    <property type="term" value="F:hydrolase activity, acting on carbon-nitrogen (but not peptide) bonds, in linear amides"/>
    <property type="evidence" value="ECO:0007669"/>
    <property type="project" value="TreeGrafter"/>
</dbReference>
<keyword evidence="3" id="KW-0378">Hydrolase</keyword>
<evidence type="ECO:0000313" key="6">
    <source>
        <dbReference type="EMBL" id="RKX67159.1"/>
    </source>
</evidence>
<comment type="caution">
    <text evidence="6">The sequence shown here is derived from an EMBL/GenBank/DDBJ whole genome shotgun (WGS) entry which is preliminary data.</text>
</comment>
<evidence type="ECO:0000256" key="3">
    <source>
        <dbReference type="ARBA" id="ARBA00022801"/>
    </source>
</evidence>
<sequence length="246" mass="27868">MKTRYFSNLTWQEFGEIVPKKTSTVILPVGTIEAHGVIPLGTDNIIPQDIAEYTAEKINALIAPPVNYGITSSLLPYPGSITLEKDTYKKMILEIMLELARNKFRTIIVMNGHGGQVDELKEAALETFKKTGTRVIVVHWWILTYEWTKEFYGQMGGHAGIDETAAVMAISPELVKPERYSESMPREYKRGIQSYPFAGPIILYKEGEGMPLFDADKARKFYIKARDIILSEIKSILKSYKELNID</sequence>
<organism evidence="6 7">
    <name type="scientific">candidate division TA06 bacterium</name>
    <dbReference type="NCBI Taxonomy" id="2250710"/>
    <lineage>
        <taxon>Bacteria</taxon>
        <taxon>Bacteria division TA06</taxon>
    </lineage>
</organism>
<gene>
    <name evidence="6" type="ORF">DRP44_02840</name>
</gene>
<dbReference type="InterPro" id="IPR024087">
    <property type="entry name" value="Creatininase-like_sf"/>
</dbReference>
<accession>A0A660S957</accession>
<keyword evidence="2" id="KW-0479">Metal-binding</keyword>
<dbReference type="AlphaFoldDB" id="A0A660S957"/>
<dbReference type="EMBL" id="QNBC01000025">
    <property type="protein sequence ID" value="RKX67159.1"/>
    <property type="molecule type" value="Genomic_DNA"/>
</dbReference>
<comment type="cofactor">
    <cofactor evidence="1">
        <name>Zn(2+)</name>
        <dbReference type="ChEBI" id="CHEBI:29105"/>
    </cofactor>
</comment>
<dbReference type="PANTHER" id="PTHR35005:SF1">
    <property type="entry name" value="2-AMINO-5-FORMYLAMINO-6-RIBOSYLAMINOPYRIMIDIN-4(3H)-ONE 5'-MONOPHOSPHATE DEFORMYLASE"/>
    <property type="match status" value="1"/>
</dbReference>
<dbReference type="PANTHER" id="PTHR35005">
    <property type="entry name" value="3-DEHYDRO-SCYLLO-INOSOSE HYDROLASE"/>
    <property type="match status" value="1"/>
</dbReference>
<comment type="similarity">
    <text evidence="5">Belongs to the creatininase superfamily.</text>
</comment>
<dbReference type="InterPro" id="IPR003785">
    <property type="entry name" value="Creatininase/forma_Hydrolase"/>
</dbReference>
<evidence type="ECO:0000256" key="5">
    <source>
        <dbReference type="ARBA" id="ARBA00024029"/>
    </source>
</evidence>
<evidence type="ECO:0000313" key="7">
    <source>
        <dbReference type="Proteomes" id="UP000282321"/>
    </source>
</evidence>
<dbReference type="Pfam" id="PF02633">
    <property type="entry name" value="Creatininase"/>
    <property type="match status" value="1"/>
</dbReference>
<evidence type="ECO:0000256" key="4">
    <source>
        <dbReference type="ARBA" id="ARBA00022833"/>
    </source>
</evidence>
<dbReference type="Gene3D" id="3.40.50.10310">
    <property type="entry name" value="Creatininase"/>
    <property type="match status" value="1"/>
</dbReference>
<name>A0A660S957_UNCT6</name>
<evidence type="ECO:0000256" key="2">
    <source>
        <dbReference type="ARBA" id="ARBA00022723"/>
    </source>
</evidence>
<reference evidence="6 7" key="1">
    <citation type="submission" date="2018-06" db="EMBL/GenBank/DDBJ databases">
        <title>Extensive metabolic versatility and redundancy in microbially diverse, dynamic hydrothermal sediments.</title>
        <authorList>
            <person name="Dombrowski N."/>
            <person name="Teske A."/>
            <person name="Baker B.J."/>
        </authorList>
    </citation>
    <scope>NUCLEOTIDE SEQUENCE [LARGE SCALE GENOMIC DNA]</scope>
    <source>
        <strain evidence="6">B35_G9</strain>
    </source>
</reference>
<protein>
    <submittedName>
        <fullName evidence="6">Creatininase family protein</fullName>
    </submittedName>
</protein>
<keyword evidence="4" id="KW-0862">Zinc</keyword>
<dbReference type="Proteomes" id="UP000282321">
    <property type="component" value="Unassembled WGS sequence"/>
</dbReference>
<dbReference type="SUPFAM" id="SSF102215">
    <property type="entry name" value="Creatininase"/>
    <property type="match status" value="1"/>
</dbReference>
<dbReference type="GO" id="GO:0009231">
    <property type="term" value="P:riboflavin biosynthetic process"/>
    <property type="evidence" value="ECO:0007669"/>
    <property type="project" value="TreeGrafter"/>
</dbReference>